<evidence type="ECO:0000259" key="3">
    <source>
        <dbReference type="Pfam" id="PF08279"/>
    </source>
</evidence>
<dbReference type="Proteomes" id="UP000253805">
    <property type="component" value="Unassembled WGS sequence"/>
</dbReference>
<dbReference type="EMBL" id="PPUT01000003">
    <property type="protein sequence ID" value="RDC46407.1"/>
    <property type="molecule type" value="Genomic_DNA"/>
</dbReference>
<protein>
    <recommendedName>
        <fullName evidence="3">Helix-turn-helix type 11 domain-containing protein</fullName>
    </recommendedName>
</protein>
<organism evidence="4 5">
    <name type="scientific">Adlercreutzia equolifaciens subsp. celatus</name>
    <dbReference type="NCBI Taxonomy" id="394340"/>
    <lineage>
        <taxon>Bacteria</taxon>
        <taxon>Bacillati</taxon>
        <taxon>Actinomycetota</taxon>
        <taxon>Coriobacteriia</taxon>
        <taxon>Eggerthellales</taxon>
        <taxon>Eggerthellaceae</taxon>
        <taxon>Adlercreutzia</taxon>
    </lineage>
</organism>
<dbReference type="Gene3D" id="1.10.10.10">
    <property type="entry name" value="Winged helix-like DNA-binding domain superfamily/Winged helix DNA-binding domain"/>
    <property type="match status" value="1"/>
</dbReference>
<keyword evidence="2" id="KW-0804">Transcription</keyword>
<reference evidence="4 5" key="1">
    <citation type="journal article" date="2018" name="Elife">
        <title>Discovery and characterization of a prevalent human gut bacterial enzyme sufficient for the inactivation of a family of plant toxins.</title>
        <authorList>
            <person name="Koppel N."/>
            <person name="Bisanz J.E."/>
            <person name="Pandelia M.E."/>
            <person name="Turnbaugh P.J."/>
            <person name="Balskus E.P."/>
        </authorList>
    </citation>
    <scope>NUCLEOTIDE SEQUENCE [LARGE SCALE GENOMIC DNA]</scope>
    <source>
        <strain evidence="4 5">OB21 GAM 11</strain>
    </source>
</reference>
<evidence type="ECO:0000313" key="4">
    <source>
        <dbReference type="EMBL" id="RDC46407.1"/>
    </source>
</evidence>
<proteinExistence type="predicted"/>
<gene>
    <name evidence="4" type="ORF">C1850_02195</name>
</gene>
<feature type="domain" description="Helix-turn-helix type 11" evidence="3">
    <location>
        <begin position="4"/>
        <end position="44"/>
    </location>
</feature>
<dbReference type="InterPro" id="IPR013196">
    <property type="entry name" value="HTH_11"/>
</dbReference>
<accession>A0A369P560</accession>
<evidence type="ECO:0000256" key="2">
    <source>
        <dbReference type="ARBA" id="ARBA00023163"/>
    </source>
</evidence>
<dbReference type="InterPro" id="IPR036388">
    <property type="entry name" value="WH-like_DNA-bd_sf"/>
</dbReference>
<dbReference type="PANTHER" id="PTHR30185">
    <property type="entry name" value="CRYPTIC BETA-GLUCOSIDE BGL OPERON ANTITERMINATOR"/>
    <property type="match status" value="1"/>
</dbReference>
<dbReference type="PANTHER" id="PTHR30185:SF18">
    <property type="entry name" value="TRANSCRIPTIONAL REGULATOR MTLR"/>
    <property type="match status" value="1"/>
</dbReference>
<keyword evidence="1" id="KW-0805">Transcription regulation</keyword>
<dbReference type="InterPro" id="IPR050661">
    <property type="entry name" value="BglG_antiterminators"/>
</dbReference>
<name>A0A369P560_9ACTN</name>
<sequence length="626" mass="70163">MNSRQGALLRALLEASDYRTSADYARRLGCSDRTIRTDVKALNAFFEHEGFATRVGRQRGAGLRLSLVPDEENRLVRLLEESETEMHPRYERLCQEMIALTCHPGPHTAESLARRMFRNKQQIQSDLRWWQGMLEVSGLSLSVGRQITVEGPEWTIRGFVMSMLFSFSTAAVRRRILPSLFGTIDPYDRQFLERCIAEMQRDLGFEFSSNAQWQFGVYLCIMVTRIRLGYGLTSWRGADGATPFFAYLKKRLERHFSLAVSDAEMGLLRDMAHCCTWQWSLAAMEAYEPGERARAVTDDIASALENAFGLPLPEDLRKPLAILFESGLARRTCGLVAPNPNEEAVKYETMDGACLLASVLCEVPSLVEADLFSPDYARIALVLLDYLDQAGALRCYRVGLVVNCGIDLALWGAHRIEKLTSRLKVTDVLTENEVLAAVARPNSTLLERFDFLVSFEPLDVDFPSVTVSPGVSRSDVDHIIASVPLWRRGREVHTAWERETLSVGSSPESLFGSLHERLSADGLIDMPPARFERLVWTLSVVKDRTLVFAWCGLGVRRTGIRIYRLEEGEGAECGQCTMAAVLVAAPGDRADLTPLTQGFKRLVEDYADTSDLVSDDGFFVCFPEPE</sequence>
<comment type="caution">
    <text evidence="4">The sequence shown here is derived from an EMBL/GenBank/DDBJ whole genome shotgun (WGS) entry which is preliminary data.</text>
</comment>
<evidence type="ECO:0000313" key="5">
    <source>
        <dbReference type="Proteomes" id="UP000253805"/>
    </source>
</evidence>
<dbReference type="AlphaFoldDB" id="A0A369P560"/>
<dbReference type="Pfam" id="PF08279">
    <property type="entry name" value="HTH_11"/>
    <property type="match status" value="1"/>
</dbReference>
<evidence type="ECO:0000256" key="1">
    <source>
        <dbReference type="ARBA" id="ARBA00023015"/>
    </source>
</evidence>
<dbReference type="RefSeq" id="WP_114548436.1">
    <property type="nucleotide sequence ID" value="NZ_PPUT01000003.1"/>
</dbReference>